<evidence type="ECO:0000259" key="1">
    <source>
        <dbReference type="PROSITE" id="PS50994"/>
    </source>
</evidence>
<dbReference type="PANTHER" id="PTHR47515:SF2">
    <property type="entry name" value="INTEGRASE CORE DOMAIN PROTEIN"/>
    <property type="match status" value="1"/>
</dbReference>
<dbReference type="GO" id="GO:0003676">
    <property type="term" value="F:nucleic acid binding"/>
    <property type="evidence" value="ECO:0007669"/>
    <property type="project" value="InterPro"/>
</dbReference>
<dbReference type="Gene3D" id="3.30.420.10">
    <property type="entry name" value="Ribonuclease H-like superfamily/Ribonuclease H"/>
    <property type="match status" value="1"/>
</dbReference>
<evidence type="ECO:0000313" key="4">
    <source>
        <dbReference type="Proteomes" id="UP000250242"/>
    </source>
</evidence>
<dbReference type="EMBL" id="UATH01000001">
    <property type="protein sequence ID" value="SPY07514.1"/>
    <property type="molecule type" value="Genomic_DNA"/>
</dbReference>
<dbReference type="AlphaFoldDB" id="A0A2X1UYA4"/>
<accession>A0A2X1UYA4</accession>
<gene>
    <name evidence="2" type="ORF">NCTC11009_00722</name>
    <name evidence="3" type="ORF">NCTC11009_02606</name>
</gene>
<sequence length="193" mass="22975">MPVETRKAWARELQARHQVSIVKSCQAVCMSRTAYYYRKRLVDDSEVEQALLELTERHPRWVFVKCFYRLRSLGHSWNHKRVQRVYHQLKLQLRSKRKQRLPARYPTPLAQPEAARRRWSIDFMSDGLTNQRRFRTLNVIDDFNREILGIDVGMSLPALRVTRFLDQLGAVYGYPDCIRIDNDPEFTSSVFMQ</sequence>
<proteinExistence type="predicted"/>
<dbReference type="Proteomes" id="UP000250242">
    <property type="component" value="Unassembled WGS sequence"/>
</dbReference>
<dbReference type="Pfam" id="PF00665">
    <property type="entry name" value="rve"/>
    <property type="match status" value="1"/>
</dbReference>
<name>A0A2X1UYA4_9BURK</name>
<dbReference type="GO" id="GO:0015074">
    <property type="term" value="P:DNA integration"/>
    <property type="evidence" value="ECO:0007669"/>
    <property type="project" value="InterPro"/>
</dbReference>
<dbReference type="PANTHER" id="PTHR47515">
    <property type="entry name" value="LOW CALCIUM RESPONSE LOCUS PROTEIN T"/>
    <property type="match status" value="1"/>
</dbReference>
<dbReference type="InterPro" id="IPR012337">
    <property type="entry name" value="RNaseH-like_sf"/>
</dbReference>
<reference evidence="3 4" key="1">
    <citation type="submission" date="2018-06" db="EMBL/GenBank/DDBJ databases">
        <authorList>
            <consortium name="Pathogen Informatics"/>
            <person name="Doyle S."/>
        </authorList>
    </citation>
    <scope>NUCLEOTIDE SEQUENCE [LARGE SCALE GENOMIC DNA]</scope>
    <source>
        <strain evidence="3 4">NCTC11009</strain>
    </source>
</reference>
<dbReference type="PROSITE" id="PS50994">
    <property type="entry name" value="INTEGRASE"/>
    <property type="match status" value="1"/>
</dbReference>
<dbReference type="InterPro" id="IPR036397">
    <property type="entry name" value="RNaseH_sf"/>
</dbReference>
<feature type="domain" description="Integrase catalytic" evidence="1">
    <location>
        <begin position="108"/>
        <end position="193"/>
    </location>
</feature>
<protein>
    <submittedName>
        <fullName evidence="3">Integrase core domain</fullName>
    </submittedName>
</protein>
<dbReference type="SUPFAM" id="SSF53098">
    <property type="entry name" value="Ribonuclease H-like"/>
    <property type="match status" value="1"/>
</dbReference>
<dbReference type="InterPro" id="IPR001584">
    <property type="entry name" value="Integrase_cat-core"/>
</dbReference>
<evidence type="ECO:0000313" key="3">
    <source>
        <dbReference type="EMBL" id="SPY09341.1"/>
    </source>
</evidence>
<organism evidence="3 4">
    <name type="scientific">Oligella urethralis</name>
    <dbReference type="NCBI Taxonomy" id="90245"/>
    <lineage>
        <taxon>Bacteria</taxon>
        <taxon>Pseudomonadati</taxon>
        <taxon>Pseudomonadota</taxon>
        <taxon>Betaproteobacteria</taxon>
        <taxon>Burkholderiales</taxon>
        <taxon>Alcaligenaceae</taxon>
        <taxon>Oligella</taxon>
    </lineage>
</organism>
<dbReference type="EMBL" id="UATH01000001">
    <property type="protein sequence ID" value="SPY09341.1"/>
    <property type="molecule type" value="Genomic_DNA"/>
</dbReference>
<evidence type="ECO:0000313" key="2">
    <source>
        <dbReference type="EMBL" id="SPY07514.1"/>
    </source>
</evidence>